<reference evidence="2 3" key="1">
    <citation type="submission" date="2020-02" db="EMBL/GenBank/DDBJ databases">
        <title>Rhodobacter algicola sp. nov., isolated from microalga culture.</title>
        <authorList>
            <person name="Park C.-Y."/>
        </authorList>
    </citation>
    <scope>NUCLEOTIDE SEQUENCE [LARGE SCALE GENOMIC DNA]</scope>
    <source>
        <strain evidence="2 3">ETT8</strain>
    </source>
</reference>
<evidence type="ECO:0000313" key="2">
    <source>
        <dbReference type="EMBL" id="NEX47764.1"/>
    </source>
</evidence>
<accession>A0A6B3RNS4</accession>
<dbReference type="EMBL" id="JAAIKE010000006">
    <property type="protein sequence ID" value="NEX47764.1"/>
    <property type="molecule type" value="Genomic_DNA"/>
</dbReference>
<dbReference type="Proteomes" id="UP000481421">
    <property type="component" value="Unassembled WGS sequence"/>
</dbReference>
<dbReference type="RefSeq" id="WP_164613825.1">
    <property type="nucleotide sequence ID" value="NZ_JAAIKE010000006.1"/>
</dbReference>
<keyword evidence="1" id="KW-0472">Membrane</keyword>
<keyword evidence="3" id="KW-1185">Reference proteome</keyword>
<protein>
    <recommendedName>
        <fullName evidence="4">DUF3329 domain-containing protein</fullName>
    </recommendedName>
</protein>
<dbReference type="AlphaFoldDB" id="A0A6B3RNS4"/>
<comment type="caution">
    <text evidence="2">The sequence shown here is derived from an EMBL/GenBank/DDBJ whole genome shotgun (WGS) entry which is preliminary data.</text>
</comment>
<proteinExistence type="predicted"/>
<sequence length="72" mass="7818">MLKKFLDPNHPFFANALVRWLSAGIPVIWAGVEFVNGSPGWGFVFAALGALAFWVLIVRGPDKPQGPGKPQD</sequence>
<organism evidence="2 3">
    <name type="scientific">Pseudotabrizicola algicola</name>
    <dbReference type="NCBI Taxonomy" id="2709381"/>
    <lineage>
        <taxon>Bacteria</taxon>
        <taxon>Pseudomonadati</taxon>
        <taxon>Pseudomonadota</taxon>
        <taxon>Alphaproteobacteria</taxon>
        <taxon>Rhodobacterales</taxon>
        <taxon>Paracoccaceae</taxon>
        <taxon>Pseudotabrizicola</taxon>
    </lineage>
</organism>
<evidence type="ECO:0000256" key="1">
    <source>
        <dbReference type="SAM" id="Phobius"/>
    </source>
</evidence>
<feature type="transmembrane region" description="Helical" evidence="1">
    <location>
        <begin position="12"/>
        <end position="32"/>
    </location>
</feature>
<evidence type="ECO:0000313" key="3">
    <source>
        <dbReference type="Proteomes" id="UP000481421"/>
    </source>
</evidence>
<evidence type="ECO:0008006" key="4">
    <source>
        <dbReference type="Google" id="ProtNLM"/>
    </source>
</evidence>
<name>A0A6B3RNS4_9RHOB</name>
<feature type="transmembrane region" description="Helical" evidence="1">
    <location>
        <begin position="38"/>
        <end position="57"/>
    </location>
</feature>
<keyword evidence="1" id="KW-1133">Transmembrane helix</keyword>
<gene>
    <name evidence="2" type="ORF">G3572_16255</name>
</gene>
<keyword evidence="1" id="KW-0812">Transmembrane</keyword>